<keyword evidence="2 5" id="KW-0812">Transmembrane</keyword>
<proteinExistence type="predicted"/>
<dbReference type="InterPro" id="IPR007016">
    <property type="entry name" value="O-antigen_ligase-rel_domated"/>
</dbReference>
<reference evidence="7 8" key="1">
    <citation type="journal article" date="2019" name="Sci. Rep.">
        <title>Extended insight into the Mycobacterium chelonae-abscessus complex through whole genome sequencing of Mycobacterium salmoniphilum outbreak and Mycobacterium salmoniphilum-like strains.</title>
        <authorList>
            <person name="Behra P.R.K."/>
            <person name="Das S."/>
            <person name="Pettersson B.M.F."/>
            <person name="Shirreff L."/>
            <person name="DuCote T."/>
            <person name="Jacobsson K.G."/>
            <person name="Ennis D.G."/>
            <person name="Kirsebom L.A."/>
        </authorList>
    </citation>
    <scope>NUCLEOTIDE SEQUENCE [LARGE SCALE GENOMIC DNA]</scope>
    <source>
        <strain evidence="7 8">DSM 45524</strain>
    </source>
</reference>
<feature type="transmembrane region" description="Helical" evidence="5">
    <location>
        <begin position="279"/>
        <end position="298"/>
    </location>
</feature>
<feature type="transmembrane region" description="Helical" evidence="5">
    <location>
        <begin position="49"/>
        <end position="67"/>
    </location>
</feature>
<gene>
    <name evidence="7" type="ORF">EJ571_16150</name>
</gene>
<evidence type="ECO:0000313" key="7">
    <source>
        <dbReference type="EMBL" id="TDH20314.1"/>
    </source>
</evidence>
<evidence type="ECO:0000256" key="4">
    <source>
        <dbReference type="ARBA" id="ARBA00023136"/>
    </source>
</evidence>
<keyword evidence="3 5" id="KW-1133">Transmembrane helix</keyword>
<accession>A0A4R5P9Y5</accession>
<protein>
    <recommendedName>
        <fullName evidence="6">O-antigen ligase-related domain-containing protein</fullName>
    </recommendedName>
</protein>
<feature type="transmembrane region" description="Helical" evidence="5">
    <location>
        <begin position="363"/>
        <end position="383"/>
    </location>
</feature>
<feature type="transmembrane region" description="Helical" evidence="5">
    <location>
        <begin position="423"/>
        <end position="439"/>
    </location>
</feature>
<feature type="transmembrane region" description="Helical" evidence="5">
    <location>
        <begin position="206"/>
        <end position="225"/>
    </location>
</feature>
<feature type="transmembrane region" description="Helical" evidence="5">
    <location>
        <begin position="79"/>
        <end position="98"/>
    </location>
</feature>
<dbReference type="PANTHER" id="PTHR37422">
    <property type="entry name" value="TEICHURONIC ACID BIOSYNTHESIS PROTEIN TUAE"/>
    <property type="match status" value="1"/>
</dbReference>
<feature type="transmembrane region" description="Helical" evidence="5">
    <location>
        <begin position="144"/>
        <end position="165"/>
    </location>
</feature>
<dbReference type="PANTHER" id="PTHR37422:SF23">
    <property type="entry name" value="TEICHURONIC ACID BIOSYNTHESIS PROTEIN TUAE"/>
    <property type="match status" value="1"/>
</dbReference>
<feature type="domain" description="O-antigen ligase-related" evidence="6">
    <location>
        <begin position="242"/>
        <end position="370"/>
    </location>
</feature>
<dbReference type="RefSeq" id="WP_133052576.1">
    <property type="nucleotide sequence ID" value="NZ_MAFQ01000010.1"/>
</dbReference>
<evidence type="ECO:0000256" key="2">
    <source>
        <dbReference type="ARBA" id="ARBA00022692"/>
    </source>
</evidence>
<evidence type="ECO:0000313" key="8">
    <source>
        <dbReference type="Proteomes" id="UP000295627"/>
    </source>
</evidence>
<dbReference type="Pfam" id="PF04932">
    <property type="entry name" value="Wzy_C"/>
    <property type="match status" value="1"/>
</dbReference>
<keyword evidence="4 5" id="KW-0472">Membrane</keyword>
<comment type="caution">
    <text evidence="7">The sequence shown here is derived from an EMBL/GenBank/DDBJ whole genome shotgun (WGS) entry which is preliminary data.</text>
</comment>
<evidence type="ECO:0000256" key="5">
    <source>
        <dbReference type="SAM" id="Phobius"/>
    </source>
</evidence>
<feature type="transmembrane region" description="Helical" evidence="5">
    <location>
        <begin position="110"/>
        <end position="132"/>
    </location>
</feature>
<dbReference type="EMBL" id="RXLR01000017">
    <property type="protein sequence ID" value="TDH20314.1"/>
    <property type="molecule type" value="Genomic_DNA"/>
</dbReference>
<sequence>MTTSLPRTGSSRAAVSGRGPDIVTFAALALIVLLSTRQAYATYALKGLSPAQVALTLIGALGIYWVLSGHRLTLGARWLSIAILASLLTTVVSFNVVTTRVLPHVALIQAGQGIAAFAVTAVVLIGFVFLFAAHPGDSARIIEILLKALLIGGAITAAFALIQFATGFDIAALIRIPGIMKFRDTGVAHDIVREGVVRAQGAAGHALELSAVLTTIAPIGLALVYSAKARGRKTWPWAILTAMVIAGSVVTVSRSAFVGLAAAVLVMSWRWPVRRLTGLLGAACGAAALAAVSGLGVFDAIISTFMGSADDPSLQSRARGIDYVTAHWTEHFWLGQGSFTYPLGPEQPVLDNEYLSRLIEGGILGLLALIFLMITAVGYAAKARNRCGDVATTELINGVLGALVALTVVSTVLDVSAFQQVSMVRYLLIVLAGAAWALVKRSEEVEEALT</sequence>
<organism evidence="7 8">
    <name type="scientific">Mycobacteroides franklinii</name>
    <dbReference type="NCBI Taxonomy" id="948102"/>
    <lineage>
        <taxon>Bacteria</taxon>
        <taxon>Bacillati</taxon>
        <taxon>Actinomycetota</taxon>
        <taxon>Actinomycetes</taxon>
        <taxon>Mycobacteriales</taxon>
        <taxon>Mycobacteriaceae</taxon>
        <taxon>Mycobacteroides</taxon>
    </lineage>
</organism>
<evidence type="ECO:0000256" key="1">
    <source>
        <dbReference type="ARBA" id="ARBA00004141"/>
    </source>
</evidence>
<dbReference type="GO" id="GO:0016020">
    <property type="term" value="C:membrane"/>
    <property type="evidence" value="ECO:0007669"/>
    <property type="project" value="UniProtKB-SubCell"/>
</dbReference>
<dbReference type="AlphaFoldDB" id="A0A4R5P9Y5"/>
<evidence type="ECO:0000259" key="6">
    <source>
        <dbReference type="Pfam" id="PF04932"/>
    </source>
</evidence>
<feature type="transmembrane region" description="Helical" evidence="5">
    <location>
        <begin position="395"/>
        <end position="416"/>
    </location>
</feature>
<evidence type="ECO:0000256" key="3">
    <source>
        <dbReference type="ARBA" id="ARBA00022989"/>
    </source>
</evidence>
<name>A0A4R5P9Y5_9MYCO</name>
<comment type="subcellular location">
    <subcellularLocation>
        <location evidence="1">Membrane</location>
        <topology evidence="1">Multi-pass membrane protein</topology>
    </subcellularLocation>
</comment>
<dbReference type="InterPro" id="IPR051533">
    <property type="entry name" value="WaaL-like"/>
</dbReference>
<dbReference type="Proteomes" id="UP000295627">
    <property type="component" value="Unassembled WGS sequence"/>
</dbReference>
<feature type="transmembrane region" description="Helical" evidence="5">
    <location>
        <begin position="237"/>
        <end position="267"/>
    </location>
</feature>